<accession>A0ABX2B4Z5</accession>
<dbReference type="Proteomes" id="UP000820977">
    <property type="component" value="Unassembled WGS sequence"/>
</dbReference>
<evidence type="ECO:0000259" key="1">
    <source>
        <dbReference type="Pfam" id="PF08759"/>
    </source>
</evidence>
<dbReference type="RefSeq" id="WP_172344629.1">
    <property type="nucleotide sequence ID" value="NZ_JABKKJ010000007.1"/>
</dbReference>
<protein>
    <submittedName>
        <fullName evidence="2">DUF1792 domain-containing protein</fullName>
    </submittedName>
</protein>
<proteinExistence type="predicted"/>
<dbReference type="InterPro" id="IPR014869">
    <property type="entry name" value="GT-D"/>
</dbReference>
<evidence type="ECO:0000313" key="2">
    <source>
        <dbReference type="EMBL" id="NPE25055.1"/>
    </source>
</evidence>
<gene>
    <name evidence="2" type="ORF">HPS54_05910</name>
</gene>
<evidence type="ECO:0000313" key="3">
    <source>
        <dbReference type="Proteomes" id="UP000820977"/>
    </source>
</evidence>
<keyword evidence="3" id="KW-1185">Reference proteome</keyword>
<feature type="domain" description="Glycosyltransferase GT-D fold" evidence="1">
    <location>
        <begin position="3"/>
        <end position="204"/>
    </location>
</feature>
<reference evidence="2 3" key="1">
    <citation type="submission" date="2020-05" db="EMBL/GenBank/DDBJ databases">
        <title>Distinct polysaccharide utilization as determinants for interspecies competition between intestinal Prevotella spp.</title>
        <authorList>
            <person name="Galvez E.J.C."/>
            <person name="Iljazovic A."/>
            <person name="Strowig T."/>
        </authorList>
    </citation>
    <scope>NUCLEOTIDE SEQUENCE [LARGE SCALE GENOMIC DNA]</scope>
    <source>
        <strain evidence="2 3">PCHR</strain>
    </source>
</reference>
<organism evidence="2 3">
    <name type="scientific">Xylanibacter caecicola</name>
    <dbReference type="NCBI Taxonomy" id="2736294"/>
    <lineage>
        <taxon>Bacteria</taxon>
        <taxon>Pseudomonadati</taxon>
        <taxon>Bacteroidota</taxon>
        <taxon>Bacteroidia</taxon>
        <taxon>Bacteroidales</taxon>
        <taxon>Prevotellaceae</taxon>
        <taxon>Xylanibacter</taxon>
    </lineage>
</organism>
<comment type="caution">
    <text evidence="2">The sequence shown here is derived from an EMBL/GenBank/DDBJ whole genome shotgun (WGS) entry which is preliminary data.</text>
</comment>
<dbReference type="Pfam" id="PF08759">
    <property type="entry name" value="GT-D"/>
    <property type="match status" value="1"/>
</dbReference>
<sequence>MADNELSNRLFKVLGSNDAPNFMIGVPYPLKYFKDLRNGRFFWPEYTSRHIKQLRKYINPKKIYLNTQVTRFYFERADKSLCEEHFQKLKNLWNDKDIVVVEGTMTRSGVGNDLYDNAKSVRRILGYSENAFYHYDEMLDTIVKNVSKEQLILLCYGMTATVLAYDLAKLGYWAMDIGHLDIEYEWMKMGATDRALIKGKHVNELKEVGGSDVGSCEDPVYQNQIIADITK</sequence>
<dbReference type="EMBL" id="JABKKJ010000007">
    <property type="protein sequence ID" value="NPE25055.1"/>
    <property type="molecule type" value="Genomic_DNA"/>
</dbReference>
<name>A0ABX2B4Z5_9BACT</name>